<dbReference type="Proteomes" id="UP000196759">
    <property type="component" value="Chromosome"/>
</dbReference>
<sequence>MLWQKIKENFKEKKLKKILLKIEKIISEDTFSSQNNKLKKILLENYDLEGIGDKEYLWDILQYPSLKTEYRIIDPFNINLIEINSTAACNYFNGINCSTPYVRKLLKNIKYKDSENLEIKRLEIDIQTIEKYVEETKMLIYFLKKEKSKFSENINNKIKEIESIENQEKILEKLNRNELQEIIEVFKNHTDTGIPSIFQDNNRIRISLLPYSNEIRWDNSGDTHHFMLLNYIYKKIGDSFEFKIDRSSKKFCIEFLKKITIKKLFEDNSIFILQNNEEISNSLKIFDAHVIRHLEIKVRYSYKLYNLEDDIKICFLLVIIPNNNVNKKIEEIFRQKEIFDIEKYYQKYLDIQDKNLEYYLKKNMITEEFKEKIENLD</sequence>
<reference evidence="2 3" key="1">
    <citation type="submission" date="2017-06" db="EMBL/GenBank/DDBJ databases">
        <title>Draft genome sequence of Fusobacterium nucleatum subsp. polymorphum KCOM 1260 (=ChDC F218).</title>
        <authorList>
            <person name="Kook J.-K."/>
            <person name="Park S.-N."/>
            <person name="Lim Y.K."/>
            <person name="Roh H."/>
        </authorList>
    </citation>
    <scope>NUCLEOTIDE SEQUENCE [LARGE SCALE GENOMIC DNA]</scope>
    <source>
        <strain evidence="3">KCOM 1260 (ChDC F218)</strain>
    </source>
</reference>
<accession>A0A1Z3CGD9</accession>
<organism evidence="2 3">
    <name type="scientific">Fusobacterium nucleatum subsp. polymorphum</name>
    <name type="common">Fusobacterium polymorphum</name>
    <dbReference type="NCBI Taxonomy" id="76857"/>
    <lineage>
        <taxon>Bacteria</taxon>
        <taxon>Fusobacteriati</taxon>
        <taxon>Fusobacteriota</taxon>
        <taxon>Fusobacteriia</taxon>
        <taxon>Fusobacteriales</taxon>
        <taxon>Fusobacteriaceae</taxon>
        <taxon>Fusobacterium</taxon>
    </lineage>
</organism>
<dbReference type="AlphaFoldDB" id="A0A1Z3CGD9"/>
<gene>
    <name evidence="2" type="ORF">CBG50_04765</name>
</gene>
<keyword evidence="3" id="KW-1185">Reference proteome</keyword>
<proteinExistence type="predicted"/>
<evidence type="ECO:0000256" key="1">
    <source>
        <dbReference type="SAM" id="Coils"/>
    </source>
</evidence>
<evidence type="ECO:0000313" key="3">
    <source>
        <dbReference type="Proteomes" id="UP000196759"/>
    </source>
</evidence>
<protein>
    <submittedName>
        <fullName evidence="2">Uncharacterized protein</fullName>
    </submittedName>
</protein>
<evidence type="ECO:0000313" key="2">
    <source>
        <dbReference type="EMBL" id="ASC02678.1"/>
    </source>
</evidence>
<feature type="coiled-coil region" evidence="1">
    <location>
        <begin position="147"/>
        <end position="181"/>
    </location>
</feature>
<name>A0A1Z3CGD9_FUSNP</name>
<keyword evidence="1" id="KW-0175">Coiled coil</keyword>
<dbReference type="RefSeq" id="WP_088337060.1">
    <property type="nucleotide sequence ID" value="NZ_CP021934.1"/>
</dbReference>
<dbReference type="EMBL" id="CP021934">
    <property type="protein sequence ID" value="ASC02678.1"/>
    <property type="molecule type" value="Genomic_DNA"/>
</dbReference>